<name>A0A0D2J3C3_9EURO</name>
<keyword evidence="2" id="KW-0413">Isomerase</keyword>
<keyword evidence="4" id="KW-1185">Reference proteome</keyword>
<evidence type="ECO:0000313" key="3">
    <source>
        <dbReference type="EMBL" id="KIX03450.1"/>
    </source>
</evidence>
<dbReference type="RefSeq" id="XP_013270586.1">
    <property type="nucleotide sequence ID" value="XM_013415132.1"/>
</dbReference>
<organism evidence="3 4">
    <name type="scientific">Rhinocladiella mackenziei CBS 650.93</name>
    <dbReference type="NCBI Taxonomy" id="1442369"/>
    <lineage>
        <taxon>Eukaryota</taxon>
        <taxon>Fungi</taxon>
        <taxon>Dikarya</taxon>
        <taxon>Ascomycota</taxon>
        <taxon>Pezizomycotina</taxon>
        <taxon>Eurotiomycetes</taxon>
        <taxon>Chaetothyriomycetidae</taxon>
        <taxon>Chaetothyriales</taxon>
        <taxon>Herpotrichiellaceae</taxon>
        <taxon>Rhinocladiella</taxon>
    </lineage>
</organism>
<dbReference type="STRING" id="1442369.A0A0D2J3C3"/>
<dbReference type="Pfam" id="PF04303">
    <property type="entry name" value="PrpF"/>
    <property type="match status" value="1"/>
</dbReference>
<dbReference type="InterPro" id="IPR007400">
    <property type="entry name" value="PrpF-like"/>
</dbReference>
<comment type="similarity">
    <text evidence="1">Belongs to the PrpF family.</text>
</comment>
<dbReference type="EMBL" id="KN847479">
    <property type="protein sequence ID" value="KIX03450.1"/>
    <property type="molecule type" value="Genomic_DNA"/>
</dbReference>
<dbReference type="AlphaFoldDB" id="A0A0D2J3C3"/>
<dbReference type="GO" id="GO:0016853">
    <property type="term" value="F:isomerase activity"/>
    <property type="evidence" value="ECO:0007669"/>
    <property type="project" value="UniProtKB-KW"/>
</dbReference>
<dbReference type="OrthoDB" id="10267539at2759"/>
<dbReference type="HOGENOM" id="CLU_026443_0_0_1"/>
<evidence type="ECO:0000313" key="4">
    <source>
        <dbReference type="Proteomes" id="UP000053617"/>
    </source>
</evidence>
<dbReference type="Proteomes" id="UP000053617">
    <property type="component" value="Unassembled WGS sequence"/>
</dbReference>
<accession>A0A0D2J3C3</accession>
<gene>
    <name evidence="3" type="ORF">Z518_07002</name>
</gene>
<dbReference type="SUPFAM" id="SSF54506">
    <property type="entry name" value="Diaminopimelate epimerase-like"/>
    <property type="match status" value="2"/>
</dbReference>
<evidence type="ECO:0000256" key="1">
    <source>
        <dbReference type="ARBA" id="ARBA00007673"/>
    </source>
</evidence>
<dbReference type="VEuPathDB" id="FungiDB:Z518_07002"/>
<dbReference type="PANTHER" id="PTHR43709">
    <property type="entry name" value="ACONITATE ISOMERASE-RELATED"/>
    <property type="match status" value="1"/>
</dbReference>
<dbReference type="Gene3D" id="3.10.310.10">
    <property type="entry name" value="Diaminopimelate Epimerase, Chain A, domain 1"/>
    <property type="match status" value="2"/>
</dbReference>
<evidence type="ECO:0008006" key="5">
    <source>
        <dbReference type="Google" id="ProtNLM"/>
    </source>
</evidence>
<dbReference type="PANTHER" id="PTHR43709:SF2">
    <property type="entry name" value="DUF453 DOMAIN PROTEIN (AFU_ORTHOLOGUE AFUA_6G00360)"/>
    <property type="match status" value="1"/>
</dbReference>
<dbReference type="GeneID" id="25295073"/>
<reference evidence="3 4" key="1">
    <citation type="submission" date="2015-01" db="EMBL/GenBank/DDBJ databases">
        <title>The Genome Sequence of Rhinocladiella mackenzie CBS 650.93.</title>
        <authorList>
            <consortium name="The Broad Institute Genomics Platform"/>
            <person name="Cuomo C."/>
            <person name="de Hoog S."/>
            <person name="Gorbushina A."/>
            <person name="Stielow B."/>
            <person name="Teixiera M."/>
            <person name="Abouelleil A."/>
            <person name="Chapman S.B."/>
            <person name="Priest M."/>
            <person name="Young S.K."/>
            <person name="Wortman J."/>
            <person name="Nusbaum C."/>
            <person name="Birren B."/>
        </authorList>
    </citation>
    <scope>NUCLEOTIDE SEQUENCE [LARGE SCALE GENOMIC DNA]</scope>
    <source>
        <strain evidence="3 4">CBS 650.93</strain>
    </source>
</reference>
<protein>
    <recommendedName>
        <fullName evidence="5">Methylitaconate delta2-delta3-isomerase</fullName>
    </recommendedName>
</protein>
<evidence type="ECO:0000256" key="2">
    <source>
        <dbReference type="ARBA" id="ARBA00023235"/>
    </source>
</evidence>
<sequence length="342" mass="36469">MGCPDPYGRQLNGMGGGISSLSKAMIVQPSTQSDVDVDYTFFQIGVKDGKLDMAGNCGNLSAAVGPFALNAGIYRGVPPTLVQNEEDGDGSRITMRMRNTNTKKIIESTFQACWINGFWQYMELGHCSIDGVPGTGSTITLSFLDPEGSKTNSALPTGGAVNQIEVGDQVIRASLIDVGNPGIFIDGRDVGWKRGASPDEMNANQELLDRLEIIRQKGAEMMGLDPKISSIPKIVLLFPSSDHAMDITCQALSMEQAHKAVPVTLALNLGVACKIEGTIPFQLSKHLHPSNTIIGHPSGNLEVGADIEDGKILSAKLIRTARCHMDGYVNILSDVEAPESLG</sequence>
<proteinExistence type="inferred from homology"/>